<dbReference type="EMBL" id="JAGKQM010000013">
    <property type="protein sequence ID" value="KAH0888112.1"/>
    <property type="molecule type" value="Genomic_DNA"/>
</dbReference>
<gene>
    <name evidence="1" type="ORF">HID58_050541</name>
</gene>
<proteinExistence type="predicted"/>
<evidence type="ECO:0000313" key="2">
    <source>
        <dbReference type="Proteomes" id="UP000824890"/>
    </source>
</evidence>
<name>A0ABQ8A736_BRANA</name>
<accession>A0ABQ8A736</accession>
<feature type="non-terminal residue" evidence="1">
    <location>
        <position position="1"/>
    </location>
</feature>
<organism evidence="1 2">
    <name type="scientific">Brassica napus</name>
    <name type="common">Rape</name>
    <dbReference type="NCBI Taxonomy" id="3708"/>
    <lineage>
        <taxon>Eukaryota</taxon>
        <taxon>Viridiplantae</taxon>
        <taxon>Streptophyta</taxon>
        <taxon>Embryophyta</taxon>
        <taxon>Tracheophyta</taxon>
        <taxon>Spermatophyta</taxon>
        <taxon>Magnoliopsida</taxon>
        <taxon>eudicotyledons</taxon>
        <taxon>Gunneridae</taxon>
        <taxon>Pentapetalae</taxon>
        <taxon>rosids</taxon>
        <taxon>malvids</taxon>
        <taxon>Brassicales</taxon>
        <taxon>Brassicaceae</taxon>
        <taxon>Brassiceae</taxon>
        <taxon>Brassica</taxon>
    </lineage>
</organism>
<evidence type="ECO:0000313" key="1">
    <source>
        <dbReference type="EMBL" id="KAH0888112.1"/>
    </source>
</evidence>
<protein>
    <recommendedName>
        <fullName evidence="3">Carbohydrate kinase</fullName>
    </recommendedName>
</protein>
<keyword evidence="2" id="KW-1185">Reference proteome</keyword>
<sequence>NLILKINKQIGLAADCSNYDKLSEVISFTIAAKTLPSHHYIERKNGKCKSVFADGMTDLW</sequence>
<reference evidence="1 2" key="1">
    <citation type="submission" date="2021-05" db="EMBL/GenBank/DDBJ databases">
        <title>Genome Assembly of Synthetic Allotetraploid Brassica napus Reveals Homoeologous Exchanges between Subgenomes.</title>
        <authorList>
            <person name="Davis J.T."/>
        </authorList>
    </citation>
    <scope>NUCLEOTIDE SEQUENCE [LARGE SCALE GENOMIC DNA]</scope>
    <source>
        <strain evidence="2">cv. Da-Ae</strain>
        <tissue evidence="1">Seedling</tissue>
    </source>
</reference>
<evidence type="ECO:0008006" key="3">
    <source>
        <dbReference type="Google" id="ProtNLM"/>
    </source>
</evidence>
<comment type="caution">
    <text evidence="1">The sequence shown here is derived from an EMBL/GenBank/DDBJ whole genome shotgun (WGS) entry which is preliminary data.</text>
</comment>
<dbReference type="Proteomes" id="UP000824890">
    <property type="component" value="Unassembled WGS sequence"/>
</dbReference>